<dbReference type="PANTHER" id="PTHR43267">
    <property type="entry name" value="TRNA THREONYLCARBAMOYLADENOSINE DEHYDRATASE"/>
    <property type="match status" value="1"/>
</dbReference>
<feature type="region of interest" description="Disordered" evidence="1">
    <location>
        <begin position="254"/>
        <end position="275"/>
    </location>
</feature>
<sequence>MPIPPLVAPVAELTAAERARTARHSSLVALGEIGQRRLAAAHVAIVGAGGLGSPAILALAAAGVGTLTVIDDDVVELSNLQRQVLHTLGDVGAPKTASAERAAAGLSPETRVRAVRERLTQANAAALLAGADLVLDGSDTFPTREAVAAGAEALGIPVVWGAIQSFDAQVTVFWSAPTSGSPVLLRDLYPIGSADDAPTCAAVGVLGALCLQVGALMATEAIKLIAGIGEPLLGRVLVLDGLAARQVEIPLRTSSSAVSQDAPPTPVPPAAPPPEMSVAEASEAIAAGMRVIDVREPGELAAGMIDGAVSVPLAALLADPSAAAPGPVLVVCAMGMRARRAAAALLSVGVEATVVDGGMQAWEAARSNPVGVAVAVAVTR</sequence>
<feature type="domain" description="Rhodanese" evidence="2">
    <location>
        <begin position="285"/>
        <end position="371"/>
    </location>
</feature>
<dbReference type="GO" id="GO:0061503">
    <property type="term" value="F:tRNA threonylcarbamoyladenosine dehydratase"/>
    <property type="evidence" value="ECO:0007669"/>
    <property type="project" value="TreeGrafter"/>
</dbReference>
<dbReference type="Proteomes" id="UP000325827">
    <property type="component" value="Unassembled WGS sequence"/>
</dbReference>
<organism evidence="3 4">
    <name type="scientific">Microbacterium rhizomatis</name>
    <dbReference type="NCBI Taxonomy" id="1631477"/>
    <lineage>
        <taxon>Bacteria</taxon>
        <taxon>Bacillati</taxon>
        <taxon>Actinomycetota</taxon>
        <taxon>Actinomycetes</taxon>
        <taxon>Micrococcales</taxon>
        <taxon>Microbacteriaceae</taxon>
        <taxon>Microbacterium</taxon>
    </lineage>
</organism>
<dbReference type="InterPro" id="IPR036873">
    <property type="entry name" value="Rhodanese-like_dom_sf"/>
</dbReference>
<evidence type="ECO:0000313" key="3">
    <source>
        <dbReference type="EMBL" id="KAA9107640.1"/>
    </source>
</evidence>
<dbReference type="OrthoDB" id="9804286at2"/>
<protein>
    <recommendedName>
        <fullName evidence="2">Rhodanese domain-containing protein</fullName>
    </recommendedName>
</protein>
<dbReference type="RefSeq" id="WP_150448675.1">
    <property type="nucleotide sequence ID" value="NZ_VYSA01000002.1"/>
</dbReference>
<evidence type="ECO:0000259" key="2">
    <source>
        <dbReference type="PROSITE" id="PS50206"/>
    </source>
</evidence>
<name>A0A5J5J2R4_9MICO</name>
<dbReference type="GO" id="GO:0008641">
    <property type="term" value="F:ubiquitin-like modifier activating enzyme activity"/>
    <property type="evidence" value="ECO:0007669"/>
    <property type="project" value="InterPro"/>
</dbReference>
<reference evidence="4" key="1">
    <citation type="submission" date="2019-09" db="EMBL/GenBank/DDBJ databases">
        <title>Mumia zhuanghuii sp. nov. isolated from the intestinal contents of plateau pika (Ochotona curzoniae) in the Qinghai-Tibet plateau of China.</title>
        <authorList>
            <person name="Tian Z."/>
        </authorList>
    </citation>
    <scope>NUCLEOTIDE SEQUENCE [LARGE SCALE GENOMIC DNA]</scope>
    <source>
        <strain evidence="4">JCM 30598</strain>
    </source>
</reference>
<dbReference type="Pfam" id="PF00581">
    <property type="entry name" value="Rhodanese"/>
    <property type="match status" value="1"/>
</dbReference>
<dbReference type="Gene3D" id="3.40.50.720">
    <property type="entry name" value="NAD(P)-binding Rossmann-like Domain"/>
    <property type="match status" value="1"/>
</dbReference>
<gene>
    <name evidence="3" type="ORF">F6B43_09270</name>
</gene>
<dbReference type="PANTHER" id="PTHR43267:SF1">
    <property type="entry name" value="TRNA THREONYLCARBAMOYLADENOSINE DEHYDRATASE"/>
    <property type="match status" value="1"/>
</dbReference>
<keyword evidence="4" id="KW-1185">Reference proteome</keyword>
<dbReference type="InterPro" id="IPR000594">
    <property type="entry name" value="ThiF_NAD_FAD-bd"/>
</dbReference>
<accession>A0A5J5J2R4</accession>
<evidence type="ECO:0000256" key="1">
    <source>
        <dbReference type="SAM" id="MobiDB-lite"/>
    </source>
</evidence>
<dbReference type="GO" id="GO:0061504">
    <property type="term" value="P:cyclic threonylcarbamoyladenosine biosynthetic process"/>
    <property type="evidence" value="ECO:0007669"/>
    <property type="project" value="TreeGrafter"/>
</dbReference>
<dbReference type="Gene3D" id="3.40.250.10">
    <property type="entry name" value="Rhodanese-like domain"/>
    <property type="match status" value="1"/>
</dbReference>
<dbReference type="InterPro" id="IPR045886">
    <property type="entry name" value="ThiF/MoeB/HesA"/>
</dbReference>
<dbReference type="SUPFAM" id="SSF52821">
    <property type="entry name" value="Rhodanese/Cell cycle control phosphatase"/>
    <property type="match status" value="1"/>
</dbReference>
<dbReference type="SMART" id="SM00450">
    <property type="entry name" value="RHOD"/>
    <property type="match status" value="1"/>
</dbReference>
<dbReference type="CDD" id="cd00158">
    <property type="entry name" value="RHOD"/>
    <property type="match status" value="1"/>
</dbReference>
<dbReference type="SUPFAM" id="SSF69572">
    <property type="entry name" value="Activating enzymes of the ubiquitin-like proteins"/>
    <property type="match status" value="1"/>
</dbReference>
<dbReference type="CDD" id="cd00757">
    <property type="entry name" value="ThiF_MoeB_HesA_family"/>
    <property type="match status" value="1"/>
</dbReference>
<evidence type="ECO:0000313" key="4">
    <source>
        <dbReference type="Proteomes" id="UP000325827"/>
    </source>
</evidence>
<dbReference type="AlphaFoldDB" id="A0A5J5J2R4"/>
<feature type="compositionally biased region" description="Pro residues" evidence="1">
    <location>
        <begin position="263"/>
        <end position="275"/>
    </location>
</feature>
<dbReference type="InterPro" id="IPR001763">
    <property type="entry name" value="Rhodanese-like_dom"/>
</dbReference>
<dbReference type="EMBL" id="VYSA01000002">
    <property type="protein sequence ID" value="KAA9107640.1"/>
    <property type="molecule type" value="Genomic_DNA"/>
</dbReference>
<dbReference type="Pfam" id="PF00899">
    <property type="entry name" value="ThiF"/>
    <property type="match status" value="1"/>
</dbReference>
<comment type="caution">
    <text evidence="3">The sequence shown here is derived from an EMBL/GenBank/DDBJ whole genome shotgun (WGS) entry which is preliminary data.</text>
</comment>
<proteinExistence type="predicted"/>
<dbReference type="PROSITE" id="PS50206">
    <property type="entry name" value="RHODANESE_3"/>
    <property type="match status" value="1"/>
</dbReference>
<dbReference type="InterPro" id="IPR035985">
    <property type="entry name" value="Ubiquitin-activating_enz"/>
</dbReference>